<dbReference type="PANTHER" id="PTHR34610:SF3">
    <property type="entry name" value="SSL7007 PROTEIN"/>
    <property type="match status" value="1"/>
</dbReference>
<dbReference type="SMART" id="SM00670">
    <property type="entry name" value="PINc"/>
    <property type="match status" value="1"/>
</dbReference>
<protein>
    <submittedName>
        <fullName evidence="2">Putative toxin-antitoxin system toxin component, PIN family</fullName>
    </submittedName>
</protein>
<dbReference type="InterPro" id="IPR002716">
    <property type="entry name" value="PIN_dom"/>
</dbReference>
<dbReference type="PANTHER" id="PTHR34610">
    <property type="entry name" value="SSL7007 PROTEIN"/>
    <property type="match status" value="1"/>
</dbReference>
<dbReference type="Pfam" id="PF13470">
    <property type="entry name" value="PIN_3"/>
    <property type="match status" value="1"/>
</dbReference>
<organism evidence="2 3">
    <name type="scientific">Alloacidobacterium dinghuense</name>
    <dbReference type="NCBI Taxonomy" id="2763107"/>
    <lineage>
        <taxon>Bacteria</taxon>
        <taxon>Pseudomonadati</taxon>
        <taxon>Acidobacteriota</taxon>
        <taxon>Terriglobia</taxon>
        <taxon>Terriglobales</taxon>
        <taxon>Acidobacteriaceae</taxon>
        <taxon>Alloacidobacterium</taxon>
    </lineage>
</organism>
<evidence type="ECO:0000313" key="3">
    <source>
        <dbReference type="Proteomes" id="UP000515312"/>
    </source>
</evidence>
<dbReference type="EMBL" id="CP060394">
    <property type="protein sequence ID" value="QNI32510.1"/>
    <property type="molecule type" value="Genomic_DNA"/>
</dbReference>
<dbReference type="AlphaFoldDB" id="A0A7G8BIZ0"/>
<gene>
    <name evidence="2" type="ORF">H7849_00300</name>
</gene>
<dbReference type="Proteomes" id="UP000515312">
    <property type="component" value="Chromosome"/>
</dbReference>
<sequence length="133" mass="15028">MRCVFDTNVFVSALLSPESKPRLAVDMAHVQGEILLSSETLRELYDVLSRQRFRRYIDAQDIPRLLAALTHEAQWIDNLSPISVCRDPKDNKFLSLAVTGRATHIITGDADLLVLHPFRGIPILTPSQFLEKC</sequence>
<reference evidence="2 3" key="1">
    <citation type="submission" date="2020-08" db="EMBL/GenBank/DDBJ databases">
        <title>Edaphobacter telluris sp. nov. and Acidobacterium dinghuensis sp. nov., two acidobacteria isolated from forest soil.</title>
        <authorList>
            <person name="Fu J."/>
            <person name="Qiu L."/>
        </authorList>
    </citation>
    <scope>NUCLEOTIDE SEQUENCE [LARGE SCALE GENOMIC DNA]</scope>
    <source>
        <strain evidence="2">4Y35</strain>
    </source>
</reference>
<dbReference type="InterPro" id="IPR002850">
    <property type="entry name" value="PIN_toxin-like"/>
</dbReference>
<dbReference type="InterPro" id="IPR029060">
    <property type="entry name" value="PIN-like_dom_sf"/>
</dbReference>
<keyword evidence="3" id="KW-1185">Reference proteome</keyword>
<proteinExistence type="predicted"/>
<evidence type="ECO:0000313" key="2">
    <source>
        <dbReference type="EMBL" id="QNI32510.1"/>
    </source>
</evidence>
<accession>A0A7G8BIZ0</accession>
<name>A0A7G8BIZ0_9BACT</name>
<dbReference type="NCBIfam" id="TIGR00305">
    <property type="entry name" value="putative toxin-antitoxin system toxin component, PIN family"/>
    <property type="match status" value="1"/>
</dbReference>
<feature type="domain" description="PIN" evidence="1">
    <location>
        <begin position="1"/>
        <end position="114"/>
    </location>
</feature>
<dbReference type="RefSeq" id="WP_186743464.1">
    <property type="nucleotide sequence ID" value="NZ_CP060394.1"/>
</dbReference>
<dbReference type="KEGG" id="adin:H7849_00300"/>
<dbReference type="Gene3D" id="3.40.50.1010">
    <property type="entry name" value="5'-nuclease"/>
    <property type="match status" value="1"/>
</dbReference>
<evidence type="ECO:0000259" key="1">
    <source>
        <dbReference type="SMART" id="SM00670"/>
    </source>
</evidence>
<dbReference type="SUPFAM" id="SSF88723">
    <property type="entry name" value="PIN domain-like"/>
    <property type="match status" value="1"/>
</dbReference>